<dbReference type="Proteomes" id="UP001175271">
    <property type="component" value="Unassembled WGS sequence"/>
</dbReference>
<proteinExistence type="predicted"/>
<evidence type="ECO:0000313" key="2">
    <source>
        <dbReference type="EMBL" id="KAK0401410.1"/>
    </source>
</evidence>
<organism evidence="2 3">
    <name type="scientific">Steinernema hermaphroditum</name>
    <dbReference type="NCBI Taxonomy" id="289476"/>
    <lineage>
        <taxon>Eukaryota</taxon>
        <taxon>Metazoa</taxon>
        <taxon>Ecdysozoa</taxon>
        <taxon>Nematoda</taxon>
        <taxon>Chromadorea</taxon>
        <taxon>Rhabditida</taxon>
        <taxon>Tylenchina</taxon>
        <taxon>Panagrolaimomorpha</taxon>
        <taxon>Strongyloidoidea</taxon>
        <taxon>Steinernematidae</taxon>
        <taxon>Steinernema</taxon>
    </lineage>
</organism>
<comment type="caution">
    <text evidence="2">The sequence shown here is derived from an EMBL/GenBank/DDBJ whole genome shotgun (WGS) entry which is preliminary data.</text>
</comment>
<keyword evidence="1" id="KW-0812">Transmembrane</keyword>
<keyword evidence="1" id="KW-0472">Membrane</keyword>
<reference evidence="2" key="1">
    <citation type="submission" date="2023-06" db="EMBL/GenBank/DDBJ databases">
        <title>Genomic analysis of the entomopathogenic nematode Steinernema hermaphroditum.</title>
        <authorList>
            <person name="Schwarz E.M."/>
            <person name="Heppert J.K."/>
            <person name="Baniya A."/>
            <person name="Schwartz H.T."/>
            <person name="Tan C.-H."/>
            <person name="Antoshechkin I."/>
            <person name="Sternberg P.W."/>
            <person name="Goodrich-Blair H."/>
            <person name="Dillman A.R."/>
        </authorList>
    </citation>
    <scope>NUCLEOTIDE SEQUENCE</scope>
    <source>
        <strain evidence="2">PS9179</strain>
        <tissue evidence="2">Whole animal</tissue>
    </source>
</reference>
<dbReference type="AlphaFoldDB" id="A0AA39H8X7"/>
<evidence type="ECO:0000313" key="3">
    <source>
        <dbReference type="Proteomes" id="UP001175271"/>
    </source>
</evidence>
<keyword evidence="3" id="KW-1185">Reference proteome</keyword>
<name>A0AA39H8X7_9BILA</name>
<keyword evidence="1" id="KW-1133">Transmembrane helix</keyword>
<evidence type="ECO:0000256" key="1">
    <source>
        <dbReference type="SAM" id="Phobius"/>
    </source>
</evidence>
<feature type="transmembrane region" description="Helical" evidence="1">
    <location>
        <begin position="20"/>
        <end position="45"/>
    </location>
</feature>
<protein>
    <submittedName>
        <fullName evidence="2">Uncharacterized protein</fullName>
    </submittedName>
</protein>
<dbReference type="EMBL" id="JAUCMV010000004">
    <property type="protein sequence ID" value="KAK0401410.1"/>
    <property type="molecule type" value="Genomic_DNA"/>
</dbReference>
<accession>A0AA39H8X7</accession>
<gene>
    <name evidence="2" type="ORF">QR680_015769</name>
</gene>
<sequence>MFIHFKPVTPPEGQTSDLVIILVSIIALSAVVAFTIFAICMSCMIHRANMARRDTLKWALSSNIVFTTEPEFRPVLIA</sequence>